<protein>
    <recommendedName>
        <fullName evidence="3">Jacalin-type lectin domain-containing protein</fullName>
    </recommendedName>
</protein>
<dbReference type="AlphaFoldDB" id="G4Z5L2"/>
<organism evidence="1 2">
    <name type="scientific">Phytophthora sojae (strain P6497)</name>
    <name type="common">Soybean stem and root rot agent</name>
    <name type="synonym">Phytophthora megasperma f. sp. glycines</name>
    <dbReference type="NCBI Taxonomy" id="1094619"/>
    <lineage>
        <taxon>Eukaryota</taxon>
        <taxon>Sar</taxon>
        <taxon>Stramenopiles</taxon>
        <taxon>Oomycota</taxon>
        <taxon>Peronosporomycetes</taxon>
        <taxon>Peronosporales</taxon>
        <taxon>Peronosporaceae</taxon>
        <taxon>Phytophthora</taxon>
    </lineage>
</organism>
<evidence type="ECO:0000313" key="2">
    <source>
        <dbReference type="Proteomes" id="UP000002640"/>
    </source>
</evidence>
<dbReference type="EMBL" id="JH159153">
    <property type="protein sequence ID" value="EGZ22326.1"/>
    <property type="molecule type" value="Genomic_DNA"/>
</dbReference>
<dbReference type="Proteomes" id="UP000002640">
    <property type="component" value="Unassembled WGS sequence"/>
</dbReference>
<sequence length="439" mass="48522">MECIRQNDECKLEVVSKVAYVFQSVMALALYNIYGEFKLMAKVVQDAFRCAKEMANLVKQLCKYVRNVMVTDPETLSEQLLDKMYQTDNVLFDVPITVASCLGIPVDPEIRIWDKITNTGELIVKEVIADKELIVESWESFKKFMKKVALGESLDGLNKSDITSLVSAMKSNTTCGFDMKRIADRTWMTVLSLKKQNPQMSENELRTYISKSNLVLHDIPIATNNCMHELVAESGEKTAYAIRETLRTTLGVIVEDLIKTGTSNNGTYLSAEHYAYKVADKALSFYGVWDIRGIMNVIGEYLQTICGPTKFIGDIDDGPVDMSLGLKTIGKAFNHSHGNWTKEGDGTVTVTFQSSDTKDVTVNIHSGGDKIDEVAVNAGSSATWKSNVTRLGGKTMYLDRWRPGVLGLPGTVGGSLVLWIPRATPDGGNLHLTAKINVS</sequence>
<dbReference type="RefSeq" id="XP_009525043.1">
    <property type="nucleotide sequence ID" value="XM_009526748.1"/>
</dbReference>
<dbReference type="GeneID" id="20646066"/>
<keyword evidence="2" id="KW-1185">Reference proteome</keyword>
<accession>G4Z5L2</accession>
<dbReference type="KEGG" id="psoj:PHYSODRAFT_330146"/>
<dbReference type="InParanoid" id="G4Z5L2"/>
<proteinExistence type="predicted"/>
<evidence type="ECO:0008006" key="3">
    <source>
        <dbReference type="Google" id="ProtNLM"/>
    </source>
</evidence>
<evidence type="ECO:0000313" key="1">
    <source>
        <dbReference type="EMBL" id="EGZ22326.1"/>
    </source>
</evidence>
<dbReference type="OMA" id="FRCAKEM"/>
<reference evidence="1 2" key="1">
    <citation type="journal article" date="2006" name="Science">
        <title>Phytophthora genome sequences uncover evolutionary origins and mechanisms of pathogenesis.</title>
        <authorList>
            <person name="Tyler B.M."/>
            <person name="Tripathy S."/>
            <person name="Zhang X."/>
            <person name="Dehal P."/>
            <person name="Jiang R.H."/>
            <person name="Aerts A."/>
            <person name="Arredondo F.D."/>
            <person name="Baxter L."/>
            <person name="Bensasson D."/>
            <person name="Beynon J.L."/>
            <person name="Chapman J."/>
            <person name="Damasceno C.M."/>
            <person name="Dorrance A.E."/>
            <person name="Dou D."/>
            <person name="Dickerman A.W."/>
            <person name="Dubchak I.L."/>
            <person name="Garbelotto M."/>
            <person name="Gijzen M."/>
            <person name="Gordon S.G."/>
            <person name="Govers F."/>
            <person name="Grunwald N.J."/>
            <person name="Huang W."/>
            <person name="Ivors K.L."/>
            <person name="Jones R.W."/>
            <person name="Kamoun S."/>
            <person name="Krampis K."/>
            <person name="Lamour K.H."/>
            <person name="Lee M.K."/>
            <person name="McDonald W.H."/>
            <person name="Medina M."/>
            <person name="Meijer H.J."/>
            <person name="Nordberg E.K."/>
            <person name="Maclean D.J."/>
            <person name="Ospina-Giraldo M.D."/>
            <person name="Morris P.F."/>
            <person name="Phuntumart V."/>
            <person name="Putnam N.H."/>
            <person name="Rash S."/>
            <person name="Rose J.K."/>
            <person name="Sakihama Y."/>
            <person name="Salamov A.A."/>
            <person name="Savidor A."/>
            <person name="Scheuring C.F."/>
            <person name="Smith B.M."/>
            <person name="Sobral B.W."/>
            <person name="Terry A."/>
            <person name="Torto-Alalibo T.A."/>
            <person name="Win J."/>
            <person name="Xu Z."/>
            <person name="Zhang H."/>
            <person name="Grigoriev I.V."/>
            <person name="Rokhsar D.S."/>
            <person name="Boore J.L."/>
        </authorList>
    </citation>
    <scope>NUCLEOTIDE SEQUENCE [LARGE SCALE GENOMIC DNA]</scope>
    <source>
        <strain evidence="1 2">P6497</strain>
    </source>
</reference>
<gene>
    <name evidence="1" type="ORF">PHYSODRAFT_330146</name>
</gene>
<name>G4Z5L2_PHYSP</name>